<dbReference type="AlphaFoldDB" id="A0A285S6P4"/>
<evidence type="ECO:0000313" key="3">
    <source>
        <dbReference type="Proteomes" id="UP000219331"/>
    </source>
</evidence>
<gene>
    <name evidence="2" type="ORF">SAMN05421512_103373</name>
</gene>
<accession>A0A285S6P4</accession>
<dbReference type="NCBIfam" id="TIGR01244">
    <property type="entry name" value="TIGR01244 family sulfur transferase"/>
    <property type="match status" value="1"/>
</dbReference>
<dbReference type="SUPFAM" id="SSF52799">
    <property type="entry name" value="(Phosphotyrosine protein) phosphatases II"/>
    <property type="match status" value="1"/>
</dbReference>
<protein>
    <submittedName>
        <fullName evidence="2">TIGR01244 family protein</fullName>
    </submittedName>
</protein>
<dbReference type="InterPro" id="IPR005939">
    <property type="entry name" value="BLH_phosphatase-like"/>
</dbReference>
<evidence type="ECO:0000259" key="1">
    <source>
        <dbReference type="Pfam" id="PF04273"/>
    </source>
</evidence>
<dbReference type="InterPro" id="IPR029021">
    <property type="entry name" value="Prot-tyrosine_phosphatase-like"/>
</dbReference>
<dbReference type="RefSeq" id="WP_067224654.1">
    <property type="nucleotide sequence ID" value="NZ_JAJGNR010000003.1"/>
</dbReference>
<dbReference type="Proteomes" id="UP000219331">
    <property type="component" value="Unassembled WGS sequence"/>
</dbReference>
<keyword evidence="3" id="KW-1185">Reference proteome</keyword>
<name>A0A285S6P4_9HYPH</name>
<dbReference type="OrthoDB" id="9805710at2"/>
<dbReference type="GO" id="GO:0016787">
    <property type="term" value="F:hydrolase activity"/>
    <property type="evidence" value="ECO:0007669"/>
    <property type="project" value="InterPro"/>
</dbReference>
<organism evidence="2 3">
    <name type="scientific">Stappia indica</name>
    <dbReference type="NCBI Taxonomy" id="538381"/>
    <lineage>
        <taxon>Bacteria</taxon>
        <taxon>Pseudomonadati</taxon>
        <taxon>Pseudomonadota</taxon>
        <taxon>Alphaproteobacteria</taxon>
        <taxon>Hyphomicrobiales</taxon>
        <taxon>Stappiaceae</taxon>
        <taxon>Stappia</taxon>
    </lineage>
</organism>
<dbReference type="Pfam" id="PF04273">
    <property type="entry name" value="BLH_phosphatase"/>
    <property type="match status" value="1"/>
</dbReference>
<evidence type="ECO:0000313" key="2">
    <source>
        <dbReference type="EMBL" id="SOC00820.1"/>
    </source>
</evidence>
<feature type="domain" description="Beta-lactamase hydrolase-like protein phosphatase-like" evidence="1">
    <location>
        <begin position="6"/>
        <end position="111"/>
    </location>
</feature>
<sequence>MQSARVDDTLTVSFQIQPEDVAAIRDAGFVAIINNRPDGEAPDQPDGAEIARAAAEAGLAYTALPVTGREGITPDTIRAFHEALETAGGPVFAFCRTGTRSINLWALSQAGDRDAAELVRMAGDAGYDLSGLAPALRQIADHGLPG</sequence>
<dbReference type="Gene3D" id="3.90.190.10">
    <property type="entry name" value="Protein tyrosine phosphatase superfamily"/>
    <property type="match status" value="1"/>
</dbReference>
<reference evidence="2 3" key="1">
    <citation type="submission" date="2017-08" db="EMBL/GenBank/DDBJ databases">
        <authorList>
            <person name="de Groot N.N."/>
        </authorList>
    </citation>
    <scope>NUCLEOTIDE SEQUENCE [LARGE SCALE GENOMIC DNA]</scope>
    <source>
        <strain evidence="2 3">USBA 352</strain>
    </source>
</reference>
<proteinExistence type="predicted"/>
<dbReference type="STRING" id="538381.GCA_001696535_04484"/>
<dbReference type="EMBL" id="OBML01000003">
    <property type="protein sequence ID" value="SOC00820.1"/>
    <property type="molecule type" value="Genomic_DNA"/>
</dbReference>